<feature type="binding site" evidence="2">
    <location>
        <position position="252"/>
    </location>
    <ligand>
        <name>substrate</name>
    </ligand>
</feature>
<feature type="domain" description="Glycosyl transferase family 28 C-terminal" evidence="3">
    <location>
        <begin position="168"/>
        <end position="319"/>
    </location>
</feature>
<evidence type="ECO:0000256" key="2">
    <source>
        <dbReference type="PIRSR" id="PIRSR620023-2"/>
    </source>
</evidence>
<dbReference type="InterPro" id="IPR007235">
    <property type="entry name" value="Glyco_trans_28_C"/>
</dbReference>
<dbReference type="Pfam" id="PF04101">
    <property type="entry name" value="Glyco_tran_28_C"/>
    <property type="match status" value="1"/>
</dbReference>
<accession>A0A1I0XXA6</accession>
<proteinExistence type="predicted"/>
<evidence type="ECO:0000313" key="5">
    <source>
        <dbReference type="Proteomes" id="UP000183843"/>
    </source>
</evidence>
<keyword evidence="4" id="KW-0378">Hydrolase</keyword>
<dbReference type="EMBL" id="FOJX01000008">
    <property type="protein sequence ID" value="SFB05685.1"/>
    <property type="molecule type" value="Genomic_DNA"/>
</dbReference>
<sequence length="339" mass="38767">MVFIRADSNPIIAGGHIMRCIAIANELKSVGVNVHFLIADENSIQPLEINGIAYTVLGTNWQDLNAEIEQVKNILRYENNPVLLIDTYMVQRTYIEQLRPYCKIGYLGSKKEYLGNLDFLINYSADMDYDFYNKYYKSTKLLLGASYVPLRDEFKNINHRYKNKIEHILITTGNTNKDNMIESIMGEIMPVIEENKIFVDVVLGRMFNDKQKFYDDYSFSPYVEIFENVNSMSELMNKCDLAITANGTTVYELAAVGVPMMSFAMVDEQTKNAKALEKLGVVDYCGCSYMNKMRCVENIKKRLEYFIGHNDELIRMARQAHRLVDGSGCKKIISALLGA</sequence>
<evidence type="ECO:0000259" key="3">
    <source>
        <dbReference type="Pfam" id="PF04101"/>
    </source>
</evidence>
<dbReference type="Gene3D" id="3.40.50.11190">
    <property type="match status" value="1"/>
</dbReference>
<feature type="active site" description="Proton acceptor" evidence="1">
    <location>
        <position position="16"/>
    </location>
</feature>
<reference evidence="4 5" key="1">
    <citation type="submission" date="2016-10" db="EMBL/GenBank/DDBJ databases">
        <authorList>
            <person name="de Groot N.N."/>
        </authorList>
    </citation>
    <scope>NUCLEOTIDE SEQUENCE [LARGE SCALE GENOMIC DNA]</scope>
    <source>
        <strain evidence="4 5">L14</strain>
    </source>
</reference>
<evidence type="ECO:0000313" key="4">
    <source>
        <dbReference type="EMBL" id="SFB05685.1"/>
    </source>
</evidence>
<dbReference type="PANTHER" id="PTHR21015">
    <property type="entry name" value="UDP-N-ACETYLGLUCOSAMINE--N-ACETYLMURAMYL-(PENTAPEPTIDE) PYROPHOSPHORYL-UNDECAPRENOL N-ACETYLGLUCOSAMINE TRANSFERASE 1"/>
    <property type="match status" value="1"/>
</dbReference>
<evidence type="ECO:0000256" key="1">
    <source>
        <dbReference type="PIRSR" id="PIRSR620023-1"/>
    </source>
</evidence>
<dbReference type="PANTHER" id="PTHR21015:SF22">
    <property type="entry name" value="GLYCOSYLTRANSFERASE"/>
    <property type="match status" value="1"/>
</dbReference>
<dbReference type="GO" id="GO:0016787">
    <property type="term" value="F:hydrolase activity"/>
    <property type="evidence" value="ECO:0007669"/>
    <property type="project" value="UniProtKB-KW"/>
</dbReference>
<protein>
    <submittedName>
        <fullName evidence="4">UDP-2,4-diacetamido-2,4,6-trideoxy-beta-L-altropyranose hydrolase</fullName>
    </submittedName>
</protein>
<dbReference type="InterPro" id="IPR020023">
    <property type="entry name" value="PseG"/>
</dbReference>
<organism evidence="4 5">
    <name type="scientific">Selenomonas ruminantium</name>
    <dbReference type="NCBI Taxonomy" id="971"/>
    <lineage>
        <taxon>Bacteria</taxon>
        <taxon>Bacillati</taxon>
        <taxon>Bacillota</taxon>
        <taxon>Negativicutes</taxon>
        <taxon>Selenomonadales</taxon>
        <taxon>Selenomonadaceae</taxon>
        <taxon>Selenomonas</taxon>
    </lineage>
</organism>
<dbReference type="AlphaFoldDB" id="A0A1I0XXA6"/>
<dbReference type="Proteomes" id="UP000183843">
    <property type="component" value="Unassembled WGS sequence"/>
</dbReference>
<feature type="binding site" evidence="2">
    <location>
        <position position="151"/>
    </location>
    <ligand>
        <name>substrate</name>
    </ligand>
</feature>
<dbReference type="GO" id="GO:0016758">
    <property type="term" value="F:hexosyltransferase activity"/>
    <property type="evidence" value="ECO:0007669"/>
    <property type="project" value="InterPro"/>
</dbReference>
<dbReference type="Gene3D" id="3.40.50.2000">
    <property type="entry name" value="Glycogen Phosphorylase B"/>
    <property type="match status" value="1"/>
</dbReference>
<gene>
    <name evidence="4" type="ORF">SAMN05216587_10855</name>
</gene>
<dbReference type="SUPFAM" id="SSF53756">
    <property type="entry name" value="UDP-Glycosyltransferase/glycogen phosphorylase"/>
    <property type="match status" value="1"/>
</dbReference>
<dbReference type="RefSeq" id="WP_074816137.1">
    <property type="nucleotide sequence ID" value="NZ_FOJX01000008.1"/>
</dbReference>
<name>A0A1I0XXA6_SELRU</name>
<dbReference type="NCBIfam" id="TIGR03590">
    <property type="entry name" value="PseG"/>
    <property type="match status" value="1"/>
</dbReference>